<dbReference type="Proteomes" id="UP000236311">
    <property type="component" value="Unassembled WGS sequence"/>
</dbReference>
<organism evidence="1 2">
    <name type="scientific">Acetatifactor muris</name>
    <dbReference type="NCBI Taxonomy" id="879566"/>
    <lineage>
        <taxon>Bacteria</taxon>
        <taxon>Bacillati</taxon>
        <taxon>Bacillota</taxon>
        <taxon>Clostridia</taxon>
        <taxon>Lachnospirales</taxon>
        <taxon>Lachnospiraceae</taxon>
        <taxon>Acetatifactor</taxon>
    </lineage>
</organism>
<gene>
    <name evidence="1" type="ORF">AMURIS_00824</name>
</gene>
<name>A0A2K4ZCC6_9FIRM</name>
<dbReference type="OrthoDB" id="2068169at2"/>
<dbReference type="RefSeq" id="WP_146039973.1">
    <property type="nucleotide sequence ID" value="NZ_JANJZD010000003.1"/>
</dbReference>
<evidence type="ECO:0000313" key="1">
    <source>
        <dbReference type="EMBL" id="SOY28116.1"/>
    </source>
</evidence>
<keyword evidence="2" id="KW-1185">Reference proteome</keyword>
<sequence>MKKMRRTGKGGFPIMVLFLTWITIFCSAGTAMSRSDLSTQELEGYYKEQERILVDEARAFLDGKGFVNSGVMLTRVIDGDGKREYTLTVHHGKIDRLSDENRFALMAELEELVFEDEGCSFTHRFLDSSLNVR</sequence>
<dbReference type="EMBL" id="OFSM01000003">
    <property type="protein sequence ID" value="SOY28116.1"/>
    <property type="molecule type" value="Genomic_DNA"/>
</dbReference>
<accession>A0A2K4ZCC6</accession>
<dbReference type="AlphaFoldDB" id="A0A2K4ZCC6"/>
<protein>
    <submittedName>
        <fullName evidence="1">Uncharacterized protein</fullName>
    </submittedName>
</protein>
<proteinExistence type="predicted"/>
<evidence type="ECO:0000313" key="2">
    <source>
        <dbReference type="Proteomes" id="UP000236311"/>
    </source>
</evidence>
<reference evidence="1 2" key="1">
    <citation type="submission" date="2018-01" db="EMBL/GenBank/DDBJ databases">
        <authorList>
            <person name="Gaut B.S."/>
            <person name="Morton B.R."/>
            <person name="Clegg M.T."/>
            <person name="Duvall M.R."/>
        </authorList>
    </citation>
    <scope>NUCLEOTIDE SEQUENCE [LARGE SCALE GENOMIC DNA]</scope>
    <source>
        <strain evidence="1">GP69</strain>
    </source>
</reference>